<comment type="caution">
    <text evidence="9">The sequence shown here is derived from an EMBL/GenBank/DDBJ whole genome shotgun (WGS) entry which is preliminary data.</text>
</comment>
<dbReference type="Proteomes" id="UP000323257">
    <property type="component" value="Unassembled WGS sequence"/>
</dbReference>
<dbReference type="Gene3D" id="3.30.565.10">
    <property type="entry name" value="Histidine kinase-like ATPase, C-terminal domain"/>
    <property type="match status" value="1"/>
</dbReference>
<dbReference type="SUPFAM" id="SSF158472">
    <property type="entry name" value="HAMP domain-like"/>
    <property type="match status" value="1"/>
</dbReference>
<keyword evidence="2" id="KW-1003">Cell membrane</keyword>
<keyword evidence="7" id="KW-1133">Transmembrane helix</keyword>
<dbReference type="Gene3D" id="6.10.340.10">
    <property type="match status" value="1"/>
</dbReference>
<keyword evidence="7" id="KW-0812">Transmembrane</keyword>
<evidence type="ECO:0000313" key="9">
    <source>
        <dbReference type="EMBL" id="TYP71065.1"/>
    </source>
</evidence>
<evidence type="ECO:0000256" key="7">
    <source>
        <dbReference type="SAM" id="Phobius"/>
    </source>
</evidence>
<keyword evidence="5 9" id="KW-0418">Kinase</keyword>
<keyword evidence="6 7" id="KW-0472">Membrane</keyword>
<dbReference type="SMART" id="SM00304">
    <property type="entry name" value="HAMP"/>
    <property type="match status" value="1"/>
</dbReference>
<comment type="subcellular location">
    <subcellularLocation>
        <location evidence="1">Cell membrane</location>
        <topology evidence="1">Multi-pass membrane protein</topology>
    </subcellularLocation>
</comment>
<dbReference type="InterPro" id="IPR003660">
    <property type="entry name" value="HAMP_dom"/>
</dbReference>
<dbReference type="AlphaFoldDB" id="A0A5S5BV60"/>
<dbReference type="InterPro" id="IPR036890">
    <property type="entry name" value="HATPase_C_sf"/>
</dbReference>
<dbReference type="GO" id="GO:0005886">
    <property type="term" value="C:plasma membrane"/>
    <property type="evidence" value="ECO:0007669"/>
    <property type="project" value="UniProtKB-SubCell"/>
</dbReference>
<keyword evidence="10" id="KW-1185">Reference proteome</keyword>
<name>A0A5S5BV60_9BACL</name>
<accession>A0A5S5BV60</accession>
<organism evidence="9 10">
    <name type="scientific">Paenibacillus methanolicus</name>
    <dbReference type="NCBI Taxonomy" id="582686"/>
    <lineage>
        <taxon>Bacteria</taxon>
        <taxon>Bacillati</taxon>
        <taxon>Bacillota</taxon>
        <taxon>Bacilli</taxon>
        <taxon>Bacillales</taxon>
        <taxon>Paenibacillaceae</taxon>
        <taxon>Paenibacillus</taxon>
    </lineage>
</organism>
<feature type="domain" description="HAMP" evidence="8">
    <location>
        <begin position="301"/>
        <end position="353"/>
    </location>
</feature>
<evidence type="ECO:0000259" key="8">
    <source>
        <dbReference type="PROSITE" id="PS50885"/>
    </source>
</evidence>
<evidence type="ECO:0000256" key="1">
    <source>
        <dbReference type="ARBA" id="ARBA00004651"/>
    </source>
</evidence>
<reference evidence="9 10" key="1">
    <citation type="submission" date="2019-07" db="EMBL/GenBank/DDBJ databases">
        <title>Genomic Encyclopedia of Type Strains, Phase III (KMG-III): the genomes of soil and plant-associated and newly described type strains.</title>
        <authorList>
            <person name="Whitman W."/>
        </authorList>
    </citation>
    <scope>NUCLEOTIDE SEQUENCE [LARGE SCALE GENOMIC DNA]</scope>
    <source>
        <strain evidence="9 10">BL24</strain>
    </source>
</reference>
<dbReference type="SUPFAM" id="SSF55874">
    <property type="entry name" value="ATPase domain of HSP90 chaperone/DNA topoisomerase II/histidine kinase"/>
    <property type="match status" value="1"/>
</dbReference>
<evidence type="ECO:0000256" key="4">
    <source>
        <dbReference type="ARBA" id="ARBA00022679"/>
    </source>
</evidence>
<evidence type="ECO:0000313" key="10">
    <source>
        <dbReference type="Proteomes" id="UP000323257"/>
    </source>
</evidence>
<dbReference type="PANTHER" id="PTHR34220:SF7">
    <property type="entry name" value="SENSOR HISTIDINE KINASE YPDA"/>
    <property type="match status" value="1"/>
</dbReference>
<dbReference type="SMART" id="SM00387">
    <property type="entry name" value="HATPase_c"/>
    <property type="match status" value="1"/>
</dbReference>
<dbReference type="InterPro" id="IPR010559">
    <property type="entry name" value="Sig_transdc_His_kin_internal"/>
</dbReference>
<protein>
    <submittedName>
        <fullName evidence="9">Two-component system sensor histidine kinase YesM</fullName>
    </submittedName>
</protein>
<dbReference type="Pfam" id="PF06580">
    <property type="entry name" value="His_kinase"/>
    <property type="match status" value="1"/>
</dbReference>
<gene>
    <name evidence="9" type="ORF">BCM02_11014</name>
</gene>
<dbReference type="Pfam" id="PF02518">
    <property type="entry name" value="HATPase_c"/>
    <property type="match status" value="1"/>
</dbReference>
<dbReference type="OrthoDB" id="9776552at2"/>
<dbReference type="InterPro" id="IPR003594">
    <property type="entry name" value="HATPase_dom"/>
</dbReference>
<evidence type="ECO:0000256" key="2">
    <source>
        <dbReference type="ARBA" id="ARBA00022475"/>
    </source>
</evidence>
<keyword evidence="4" id="KW-0808">Transferase</keyword>
<sequence>MNMLLSFFRNRKLMHKLIVTYLIIGVLPVASLGVFAYRAAEGYLEKQALLGMNETVRQAAANVDQELEKVRGFIDFMVYHPVVKKVAGRELGNMLNYTRELNENIEPTIWYYINIHRELKEVFFYSDYVGRQIGNFIYPSNEVRQTDWYREAKAGNQTLWRVDESGVLYASHAIQRSDNTTFAGVLRVRLDHDLLFAKLAGDSVGEGRYLIKDSSGSLIYNGGVNESLSAQIGEQRQQSIRVDGSMYVSTGVQIPNTAWTVYYVAPKNRVQVSSTDILGATVSVLLLSGIVLLALIWLFTRTLVKPIHALKRSIVSVENGDFQVPFRTASSDEIGELTASFDKMVRRIRILIQEVDEARTQEKEAELAALQAQINPHFLYNTLSLINWKAVRLEAPEISRAANMLSKFYRTSLNQGKAVTTVAEELANIQAYIEIQRMMHSEGLEVVFDIDEQALGCEIVHFVLQPIVENAIIHGLDEREEAGGLLIIRAELAVDAVVLTVQDNGAGMESSVCVSLLERESAGGYGLRNVHERIRFYCGESYGLRIASVLREGTTVTLAFPRSTSLAREASGAANAKIV</sequence>
<dbReference type="GO" id="GO:0000155">
    <property type="term" value="F:phosphorelay sensor kinase activity"/>
    <property type="evidence" value="ECO:0007669"/>
    <property type="project" value="InterPro"/>
</dbReference>
<proteinExistence type="predicted"/>
<evidence type="ECO:0000256" key="6">
    <source>
        <dbReference type="ARBA" id="ARBA00023136"/>
    </source>
</evidence>
<dbReference type="EMBL" id="VNHS01000010">
    <property type="protein sequence ID" value="TYP71065.1"/>
    <property type="molecule type" value="Genomic_DNA"/>
</dbReference>
<dbReference type="Pfam" id="PF00672">
    <property type="entry name" value="HAMP"/>
    <property type="match status" value="1"/>
</dbReference>
<keyword evidence="3" id="KW-0597">Phosphoprotein</keyword>
<evidence type="ECO:0000256" key="3">
    <source>
        <dbReference type="ARBA" id="ARBA00022553"/>
    </source>
</evidence>
<evidence type="ECO:0000256" key="5">
    <source>
        <dbReference type="ARBA" id="ARBA00022777"/>
    </source>
</evidence>
<dbReference type="CDD" id="cd06225">
    <property type="entry name" value="HAMP"/>
    <property type="match status" value="1"/>
</dbReference>
<dbReference type="InterPro" id="IPR050640">
    <property type="entry name" value="Bact_2-comp_sensor_kinase"/>
</dbReference>
<dbReference type="PANTHER" id="PTHR34220">
    <property type="entry name" value="SENSOR HISTIDINE KINASE YPDA"/>
    <property type="match status" value="1"/>
</dbReference>
<dbReference type="PROSITE" id="PS50885">
    <property type="entry name" value="HAMP"/>
    <property type="match status" value="1"/>
</dbReference>
<feature type="transmembrane region" description="Helical" evidence="7">
    <location>
        <begin position="277"/>
        <end position="299"/>
    </location>
</feature>